<dbReference type="EMBL" id="CM009290">
    <property type="protein sequence ID" value="KAI9401552.1"/>
    <property type="molecule type" value="Genomic_DNA"/>
</dbReference>
<accession>A0ACC0TJ12</accession>
<dbReference type="Proteomes" id="UP000006729">
    <property type="component" value="Chromosome 1"/>
</dbReference>
<gene>
    <name evidence="1" type="ORF">POPTR_001G137401v4</name>
</gene>
<keyword evidence="2" id="KW-1185">Reference proteome</keyword>
<evidence type="ECO:0000313" key="1">
    <source>
        <dbReference type="EMBL" id="KAI9401552.1"/>
    </source>
</evidence>
<protein>
    <submittedName>
        <fullName evidence="1">Uncharacterized protein</fullName>
    </submittedName>
</protein>
<comment type="caution">
    <text evidence="1">The sequence shown here is derived from an EMBL/GenBank/DDBJ whole genome shotgun (WGS) entry which is preliminary data.</text>
</comment>
<evidence type="ECO:0000313" key="2">
    <source>
        <dbReference type="Proteomes" id="UP000006729"/>
    </source>
</evidence>
<proteinExistence type="predicted"/>
<reference evidence="1 2" key="1">
    <citation type="journal article" date="2006" name="Science">
        <title>The genome of black cottonwood, Populus trichocarpa (Torr. &amp; Gray).</title>
        <authorList>
            <person name="Tuskan G.A."/>
            <person name="Difazio S."/>
            <person name="Jansson S."/>
            <person name="Bohlmann J."/>
            <person name="Grigoriev I."/>
            <person name="Hellsten U."/>
            <person name="Putnam N."/>
            <person name="Ralph S."/>
            <person name="Rombauts S."/>
            <person name="Salamov A."/>
            <person name="Schein J."/>
            <person name="Sterck L."/>
            <person name="Aerts A."/>
            <person name="Bhalerao R.R."/>
            <person name="Bhalerao R.P."/>
            <person name="Blaudez D."/>
            <person name="Boerjan W."/>
            <person name="Brun A."/>
            <person name="Brunner A."/>
            <person name="Busov V."/>
            <person name="Campbell M."/>
            <person name="Carlson J."/>
            <person name="Chalot M."/>
            <person name="Chapman J."/>
            <person name="Chen G.L."/>
            <person name="Cooper D."/>
            <person name="Coutinho P.M."/>
            <person name="Couturier J."/>
            <person name="Covert S."/>
            <person name="Cronk Q."/>
            <person name="Cunningham R."/>
            <person name="Davis J."/>
            <person name="Degroeve S."/>
            <person name="Dejardin A."/>
            <person name="Depamphilis C."/>
            <person name="Detter J."/>
            <person name="Dirks B."/>
            <person name="Dubchak I."/>
            <person name="Duplessis S."/>
            <person name="Ehlting J."/>
            <person name="Ellis B."/>
            <person name="Gendler K."/>
            <person name="Goodstein D."/>
            <person name="Gribskov M."/>
            <person name="Grimwood J."/>
            <person name="Groover A."/>
            <person name="Gunter L."/>
            <person name="Hamberger B."/>
            <person name="Heinze B."/>
            <person name="Helariutta Y."/>
            <person name="Henrissat B."/>
            <person name="Holligan D."/>
            <person name="Holt R."/>
            <person name="Huang W."/>
            <person name="Islam-Faridi N."/>
            <person name="Jones S."/>
            <person name="Jones-Rhoades M."/>
            <person name="Jorgensen R."/>
            <person name="Joshi C."/>
            <person name="Kangasjarvi J."/>
            <person name="Karlsson J."/>
            <person name="Kelleher C."/>
            <person name="Kirkpatrick R."/>
            <person name="Kirst M."/>
            <person name="Kohler A."/>
            <person name="Kalluri U."/>
            <person name="Larimer F."/>
            <person name="Leebens-Mack J."/>
            <person name="Leple J.C."/>
            <person name="Locascio P."/>
            <person name="Lou Y."/>
            <person name="Lucas S."/>
            <person name="Martin F."/>
            <person name="Montanini B."/>
            <person name="Napoli C."/>
            <person name="Nelson D.R."/>
            <person name="Nelson C."/>
            <person name="Nieminen K."/>
            <person name="Nilsson O."/>
            <person name="Pereda V."/>
            <person name="Peter G."/>
            <person name="Philippe R."/>
            <person name="Pilate G."/>
            <person name="Poliakov A."/>
            <person name="Razumovskaya J."/>
            <person name="Richardson P."/>
            <person name="Rinaldi C."/>
            <person name="Ritland K."/>
            <person name="Rouze P."/>
            <person name="Ryaboy D."/>
            <person name="Schmutz J."/>
            <person name="Schrader J."/>
            <person name="Segerman B."/>
            <person name="Shin H."/>
            <person name="Siddiqui A."/>
            <person name="Sterky F."/>
            <person name="Terry A."/>
            <person name="Tsai C.J."/>
            <person name="Uberbacher E."/>
            <person name="Unneberg P."/>
            <person name="Vahala J."/>
            <person name="Wall K."/>
            <person name="Wessler S."/>
            <person name="Yang G."/>
            <person name="Yin T."/>
            <person name="Douglas C."/>
            <person name="Marra M."/>
            <person name="Sandberg G."/>
            <person name="Van de Peer Y."/>
            <person name="Rokhsar D."/>
        </authorList>
    </citation>
    <scope>NUCLEOTIDE SEQUENCE [LARGE SCALE GENOMIC DNA]</scope>
    <source>
        <strain evidence="2">cv. Nisqually</strain>
    </source>
</reference>
<name>A0ACC0TJ12_POPTR</name>
<organism evidence="1 2">
    <name type="scientific">Populus trichocarpa</name>
    <name type="common">Western balsam poplar</name>
    <name type="synonym">Populus balsamifera subsp. trichocarpa</name>
    <dbReference type="NCBI Taxonomy" id="3694"/>
    <lineage>
        <taxon>Eukaryota</taxon>
        <taxon>Viridiplantae</taxon>
        <taxon>Streptophyta</taxon>
        <taxon>Embryophyta</taxon>
        <taxon>Tracheophyta</taxon>
        <taxon>Spermatophyta</taxon>
        <taxon>Magnoliopsida</taxon>
        <taxon>eudicotyledons</taxon>
        <taxon>Gunneridae</taxon>
        <taxon>Pentapetalae</taxon>
        <taxon>rosids</taxon>
        <taxon>fabids</taxon>
        <taxon>Malpighiales</taxon>
        <taxon>Salicaceae</taxon>
        <taxon>Saliceae</taxon>
        <taxon>Populus</taxon>
    </lineage>
</organism>
<sequence>MIWFLFLIVTRAAFSKPNEPRGESSLSVGNGGKTKCSRQLELDANPIREHEPTTRSSIVYSSMPTMHANEQLEDLVPSDRGGSMLAKPCPEPIVGRGLNGKLLPCHQFEGQAQSRIFSPCWSVETVNEALEKGDVFKVLYRLEVCSMPICKCSFNFPY</sequence>